<name>A0AA40ABA1_9PEZI</name>
<keyword evidence="3" id="KW-1185">Reference proteome</keyword>
<feature type="compositionally biased region" description="Low complexity" evidence="1">
    <location>
        <begin position="22"/>
        <end position="32"/>
    </location>
</feature>
<feature type="region of interest" description="Disordered" evidence="1">
    <location>
        <begin position="11"/>
        <end position="32"/>
    </location>
</feature>
<comment type="caution">
    <text evidence="2">The sequence shown here is derived from an EMBL/GenBank/DDBJ whole genome shotgun (WGS) entry which is preliminary data.</text>
</comment>
<accession>A0AA40ABA1</accession>
<dbReference type="Proteomes" id="UP001172101">
    <property type="component" value="Unassembled WGS sequence"/>
</dbReference>
<protein>
    <submittedName>
        <fullName evidence="2">Uncharacterized protein</fullName>
    </submittedName>
</protein>
<evidence type="ECO:0000313" key="2">
    <source>
        <dbReference type="EMBL" id="KAK0712703.1"/>
    </source>
</evidence>
<evidence type="ECO:0000256" key="1">
    <source>
        <dbReference type="SAM" id="MobiDB-lite"/>
    </source>
</evidence>
<sequence>MDVMGHFLVLSPNTSPADEAPRSCSSPRTPPSARWGSFTNWNYNGMKERLRGLHAQIHKAALVRHAETVTGQ</sequence>
<evidence type="ECO:0000313" key="3">
    <source>
        <dbReference type="Proteomes" id="UP001172101"/>
    </source>
</evidence>
<proteinExistence type="predicted"/>
<reference evidence="2" key="1">
    <citation type="submission" date="2023-06" db="EMBL/GenBank/DDBJ databases">
        <title>Genome-scale phylogeny and comparative genomics of the fungal order Sordariales.</title>
        <authorList>
            <consortium name="Lawrence Berkeley National Laboratory"/>
            <person name="Hensen N."/>
            <person name="Bonometti L."/>
            <person name="Westerberg I."/>
            <person name="Brannstrom I.O."/>
            <person name="Guillou S."/>
            <person name="Cros-Aarteil S."/>
            <person name="Calhoun S."/>
            <person name="Haridas S."/>
            <person name="Kuo A."/>
            <person name="Mondo S."/>
            <person name="Pangilinan J."/>
            <person name="Riley R."/>
            <person name="LaButti K."/>
            <person name="Andreopoulos B."/>
            <person name="Lipzen A."/>
            <person name="Chen C."/>
            <person name="Yanf M."/>
            <person name="Daum C."/>
            <person name="Ng V."/>
            <person name="Clum A."/>
            <person name="Steindorff A."/>
            <person name="Ohm R."/>
            <person name="Martin F."/>
            <person name="Silar P."/>
            <person name="Natvig D."/>
            <person name="Lalanne C."/>
            <person name="Gautier V."/>
            <person name="Ament-velasquez S.L."/>
            <person name="Kruys A."/>
            <person name="Hutchinson M.I."/>
            <person name="Powell A.J."/>
            <person name="Barry K."/>
            <person name="Miller A.N."/>
            <person name="Grigoriev I.V."/>
            <person name="Debuchy R."/>
            <person name="Gladieux P."/>
            <person name="Thoren M.H."/>
            <person name="Johannesson H."/>
        </authorList>
    </citation>
    <scope>NUCLEOTIDE SEQUENCE</scope>
    <source>
        <strain evidence="2">SMH2392-1A</strain>
    </source>
</reference>
<dbReference type="RefSeq" id="XP_060294026.1">
    <property type="nucleotide sequence ID" value="XM_060445596.1"/>
</dbReference>
<gene>
    <name evidence="2" type="ORF">B0T26DRAFT_752903</name>
</gene>
<dbReference type="EMBL" id="JAUIRO010000005">
    <property type="protein sequence ID" value="KAK0712703.1"/>
    <property type="molecule type" value="Genomic_DNA"/>
</dbReference>
<dbReference type="AlphaFoldDB" id="A0AA40ABA1"/>
<dbReference type="GeneID" id="85328866"/>
<organism evidence="2 3">
    <name type="scientific">Lasiosphaeria miniovina</name>
    <dbReference type="NCBI Taxonomy" id="1954250"/>
    <lineage>
        <taxon>Eukaryota</taxon>
        <taxon>Fungi</taxon>
        <taxon>Dikarya</taxon>
        <taxon>Ascomycota</taxon>
        <taxon>Pezizomycotina</taxon>
        <taxon>Sordariomycetes</taxon>
        <taxon>Sordariomycetidae</taxon>
        <taxon>Sordariales</taxon>
        <taxon>Lasiosphaeriaceae</taxon>
        <taxon>Lasiosphaeria</taxon>
    </lineage>
</organism>